<evidence type="ECO:0000313" key="2">
    <source>
        <dbReference type="Proteomes" id="UP001288944"/>
    </source>
</evidence>
<proteinExistence type="predicted"/>
<comment type="caution">
    <text evidence="1">The sequence shown here is derived from an EMBL/GenBank/DDBJ whole genome shotgun (WGS) entry which is preliminary data.</text>
</comment>
<protein>
    <submittedName>
        <fullName evidence="1">Type III toxin-antitoxin system ToxN/AbiQ family toxin</fullName>
    </submittedName>
</protein>
<dbReference type="Pfam" id="PF13958">
    <property type="entry name" value="ToxN_toxin"/>
    <property type="match status" value="1"/>
</dbReference>
<evidence type="ECO:0000313" key="1">
    <source>
        <dbReference type="EMBL" id="MDZ7542195.1"/>
    </source>
</evidence>
<organism evidence="1 2">
    <name type="scientific">Clostridium perfringens</name>
    <dbReference type="NCBI Taxonomy" id="1502"/>
    <lineage>
        <taxon>Bacteria</taxon>
        <taxon>Bacillati</taxon>
        <taxon>Bacillota</taxon>
        <taxon>Clostridia</taxon>
        <taxon>Eubacteriales</taxon>
        <taxon>Clostridiaceae</taxon>
        <taxon>Clostridium</taxon>
    </lineage>
</organism>
<sequence length="186" mass="22387">MRLNKISYSAFLFLEGESMKWCTIEKEFLDKLRNYESRIPNTDYGQEKFKPFFGVLFEVGDLCYVSQVSHKKSRHYNMTDNKDFIKLYNGNRLLAVVNLNYMFPVHKSKLINVEYKNISDFRTFENDIEKGKYISLLKKEIREIKNKNVSQKAQDLYKFKYDYPNHFVSLRCLDFKDLEKKCFEIL</sequence>
<dbReference type="GO" id="GO:0003723">
    <property type="term" value="F:RNA binding"/>
    <property type="evidence" value="ECO:0007669"/>
    <property type="project" value="InterPro"/>
</dbReference>
<accession>A0AAW9KM02</accession>
<gene>
    <name evidence="1" type="ORF">GNF83_13235</name>
</gene>
<dbReference type="EMBL" id="WNUR01000047">
    <property type="protein sequence ID" value="MDZ7542195.1"/>
    <property type="molecule type" value="Genomic_DNA"/>
</dbReference>
<reference evidence="1" key="1">
    <citation type="submission" date="2019-11" db="EMBL/GenBank/DDBJ databases">
        <title>Characterization of Clostridium perfringens isolates from swine manure treated agricultural soils.</title>
        <authorList>
            <person name="Wushke S.T."/>
        </authorList>
    </citation>
    <scope>NUCLEOTIDE SEQUENCE</scope>
    <source>
        <strain evidence="1">X62</strain>
    </source>
</reference>
<dbReference type="Proteomes" id="UP001288944">
    <property type="component" value="Unassembled WGS sequence"/>
</dbReference>
<dbReference type="AlphaFoldDB" id="A0AAW9KM02"/>
<dbReference type="InterPro" id="IPR053735">
    <property type="entry name" value="Type_III_TA_endoRNase"/>
</dbReference>
<dbReference type="GO" id="GO:0004521">
    <property type="term" value="F:RNA endonuclease activity"/>
    <property type="evidence" value="ECO:0007669"/>
    <property type="project" value="InterPro"/>
</dbReference>
<name>A0AAW9KM02_CLOPF</name>
<dbReference type="InterPro" id="IPR025911">
    <property type="entry name" value="ToxN/AbiQ_toxin"/>
</dbReference>
<dbReference type="Gene3D" id="3.10.129.130">
    <property type="match status" value="1"/>
</dbReference>